<sequence length="541" mass="58969">MASPDENDAQSSGIELATAGRRPSHYDAEKASPNIALRLASLSPAQNYNDNDDENALERSQTRWYKSIKFFHHNLETRGMQRVPPQARHDSKGTTWLNISMMWFGINCAANNVTLGMLGPTVFTLSFTDSAICGVLGGIVGSIPVAYVAIFGPRSGNRTMVFSRYIMGWYPSKLIVVLTLIGLLGYCIIDGVVAGQILSAVSANGSLSIIVGIVIVAIITWFVTTFGYGAFQIYERYAWLPQLIVCCILAGVAGPKFDLTGNPSANLPWLTLAGNRLSFFSINFSAAITYTDLAADYFVYMAEDTPRRNIVLGTLAGLWASFTFMFILGNGLASGIATNPAWSDAYEVSQGALIVEALKPLGPFGSFCSVVIAIGLVANIVAPTYSAGLDFQALGRYIEPVPRVILNTVCVVIWTVCAIAGRANLAEIFTNFLALMGYWVSIWLAIVVEEHLIFRKYKKLGWDWEAWNDRSKMPFGIAAIVAFLIGWAGAILCMAQVWYIGPLSKAAFGAGGGDMGNYVGFAWTAFAYPPLRWLELTRFKR</sequence>
<feature type="transmembrane region" description="Helical" evidence="10">
    <location>
        <begin position="475"/>
        <end position="500"/>
    </location>
</feature>
<feature type="transmembrane region" description="Helical" evidence="10">
    <location>
        <begin position="404"/>
        <end position="423"/>
    </location>
</feature>
<organism evidence="11 12">
    <name type="scientific">Acrodontium crateriforme</name>
    <dbReference type="NCBI Taxonomy" id="150365"/>
    <lineage>
        <taxon>Eukaryota</taxon>
        <taxon>Fungi</taxon>
        <taxon>Dikarya</taxon>
        <taxon>Ascomycota</taxon>
        <taxon>Pezizomycotina</taxon>
        <taxon>Dothideomycetes</taxon>
        <taxon>Dothideomycetidae</taxon>
        <taxon>Mycosphaerellales</taxon>
        <taxon>Teratosphaeriaceae</taxon>
        <taxon>Acrodontium</taxon>
    </lineage>
</organism>
<dbReference type="FunFam" id="1.10.4160.10:FF:000002">
    <property type="entry name" value="Purine-cytosine permease fcyB"/>
    <property type="match status" value="1"/>
</dbReference>
<dbReference type="InterPro" id="IPR001248">
    <property type="entry name" value="Pur-cyt_permease"/>
</dbReference>
<dbReference type="InterPro" id="IPR026030">
    <property type="entry name" value="Pur-cyt_permease_Fcy2/21/22"/>
</dbReference>
<evidence type="ECO:0000256" key="10">
    <source>
        <dbReference type="SAM" id="Phobius"/>
    </source>
</evidence>
<keyword evidence="6 10" id="KW-1133">Transmembrane helix</keyword>
<feature type="region of interest" description="Disordered" evidence="9">
    <location>
        <begin position="1"/>
        <end position="30"/>
    </location>
</feature>
<feature type="transmembrane region" description="Helical" evidence="10">
    <location>
        <begin position="435"/>
        <end position="454"/>
    </location>
</feature>
<proteinExistence type="inferred from homology"/>
<feature type="transmembrane region" description="Helical" evidence="10">
    <location>
        <begin position="209"/>
        <end position="231"/>
    </location>
</feature>
<dbReference type="Gene3D" id="1.10.4160.10">
    <property type="entry name" value="Hydantoin permease"/>
    <property type="match status" value="1"/>
</dbReference>
<name>A0AAQ3M4E5_9PEZI</name>
<comment type="subcellular location">
    <subcellularLocation>
        <location evidence="1">Membrane</location>
        <topology evidence="1">Multi-pass membrane protein</topology>
    </subcellularLocation>
</comment>
<feature type="transmembrane region" description="Helical" evidence="10">
    <location>
        <begin position="277"/>
        <end position="298"/>
    </location>
</feature>
<dbReference type="GO" id="GO:0000329">
    <property type="term" value="C:fungal-type vacuole membrane"/>
    <property type="evidence" value="ECO:0007669"/>
    <property type="project" value="TreeGrafter"/>
</dbReference>
<evidence type="ECO:0000256" key="8">
    <source>
        <dbReference type="PIRNR" id="PIRNR002744"/>
    </source>
</evidence>
<feature type="transmembrane region" description="Helical" evidence="10">
    <location>
        <begin position="310"/>
        <end position="333"/>
    </location>
</feature>
<protein>
    <submittedName>
        <fullName evidence="11">Uncharacterized protein</fullName>
    </submittedName>
</protein>
<comment type="similarity">
    <text evidence="2 8">Belongs to the purine-cytosine permease (2.A.39) family.</text>
</comment>
<evidence type="ECO:0000256" key="2">
    <source>
        <dbReference type="ARBA" id="ARBA00008974"/>
    </source>
</evidence>
<evidence type="ECO:0000256" key="7">
    <source>
        <dbReference type="ARBA" id="ARBA00023136"/>
    </source>
</evidence>
<evidence type="ECO:0000256" key="5">
    <source>
        <dbReference type="ARBA" id="ARBA00022692"/>
    </source>
</evidence>
<dbReference type="PANTHER" id="PTHR31806">
    <property type="entry name" value="PURINE-CYTOSINE PERMEASE FCY2-RELATED"/>
    <property type="match status" value="1"/>
</dbReference>
<feature type="transmembrane region" description="Helical" evidence="10">
    <location>
        <begin position="131"/>
        <end position="153"/>
    </location>
</feature>
<dbReference type="EMBL" id="CP138585">
    <property type="protein sequence ID" value="WPH01647.1"/>
    <property type="molecule type" value="Genomic_DNA"/>
</dbReference>
<dbReference type="AlphaFoldDB" id="A0AAQ3M4E5"/>
<keyword evidence="4" id="KW-0597">Phosphoprotein</keyword>
<keyword evidence="7 8" id="KW-0472">Membrane</keyword>
<evidence type="ECO:0000256" key="6">
    <source>
        <dbReference type="ARBA" id="ARBA00022989"/>
    </source>
</evidence>
<evidence type="ECO:0000313" key="11">
    <source>
        <dbReference type="EMBL" id="WPH01647.1"/>
    </source>
</evidence>
<keyword evidence="12" id="KW-1185">Reference proteome</keyword>
<evidence type="ECO:0000256" key="3">
    <source>
        <dbReference type="ARBA" id="ARBA00022448"/>
    </source>
</evidence>
<dbReference type="GO" id="GO:0005886">
    <property type="term" value="C:plasma membrane"/>
    <property type="evidence" value="ECO:0007669"/>
    <property type="project" value="TreeGrafter"/>
</dbReference>
<gene>
    <name evidence="11" type="ORF">R9X50_00449700</name>
</gene>
<feature type="transmembrane region" description="Helical" evidence="10">
    <location>
        <begin position="174"/>
        <end position="197"/>
    </location>
</feature>
<feature type="transmembrane region" description="Helical" evidence="10">
    <location>
        <begin position="515"/>
        <end position="534"/>
    </location>
</feature>
<dbReference type="PANTHER" id="PTHR31806:SF8">
    <property type="entry name" value="TRANSPORTER, PUTATIVE (AFU_ORTHOLOGUE AFUA_2G03000)-RELATED"/>
    <property type="match status" value="1"/>
</dbReference>
<feature type="transmembrane region" description="Helical" evidence="10">
    <location>
        <begin position="96"/>
        <end position="119"/>
    </location>
</feature>
<evidence type="ECO:0000256" key="4">
    <source>
        <dbReference type="ARBA" id="ARBA00022553"/>
    </source>
</evidence>
<accession>A0AAQ3M4E5</accession>
<reference evidence="11 12" key="1">
    <citation type="submission" date="2023-11" db="EMBL/GenBank/DDBJ databases">
        <title>An acidophilic fungus is an integral part of prey digestion in a carnivorous sundew plant.</title>
        <authorList>
            <person name="Tsai I.J."/>
        </authorList>
    </citation>
    <scope>NUCLEOTIDE SEQUENCE [LARGE SCALE GENOMIC DNA]</scope>
    <source>
        <strain evidence="11">169a</strain>
    </source>
</reference>
<dbReference type="Proteomes" id="UP001303373">
    <property type="component" value="Chromosome 6"/>
</dbReference>
<keyword evidence="3 8" id="KW-0813">Transport</keyword>
<feature type="transmembrane region" description="Helical" evidence="10">
    <location>
        <begin position="364"/>
        <end position="383"/>
    </location>
</feature>
<dbReference type="GO" id="GO:0015851">
    <property type="term" value="P:nucleobase transport"/>
    <property type="evidence" value="ECO:0007669"/>
    <property type="project" value="UniProtKB-ARBA"/>
</dbReference>
<evidence type="ECO:0000256" key="9">
    <source>
        <dbReference type="SAM" id="MobiDB-lite"/>
    </source>
</evidence>
<evidence type="ECO:0000313" key="12">
    <source>
        <dbReference type="Proteomes" id="UP001303373"/>
    </source>
</evidence>
<evidence type="ECO:0000256" key="1">
    <source>
        <dbReference type="ARBA" id="ARBA00004141"/>
    </source>
</evidence>
<dbReference type="Pfam" id="PF02133">
    <property type="entry name" value="Transp_cyt_pur"/>
    <property type="match status" value="1"/>
</dbReference>
<dbReference type="PIRSF" id="PIRSF002744">
    <property type="entry name" value="Pur-cyt_permease"/>
    <property type="match status" value="1"/>
</dbReference>
<feature type="transmembrane region" description="Helical" evidence="10">
    <location>
        <begin position="238"/>
        <end position="257"/>
    </location>
</feature>
<dbReference type="GO" id="GO:0022857">
    <property type="term" value="F:transmembrane transporter activity"/>
    <property type="evidence" value="ECO:0007669"/>
    <property type="project" value="InterPro"/>
</dbReference>
<keyword evidence="5 10" id="KW-0812">Transmembrane</keyword>